<accession>A0AAD4AHU7</accession>
<reference evidence="1" key="2">
    <citation type="submission" date="2015-03" db="EMBL/GenBank/DDBJ databases">
        <title>Genome sequence of Pseudoalteromonas citrea.</title>
        <authorList>
            <person name="Xie B.-B."/>
            <person name="Rong J.-C."/>
            <person name="Qin Q.-L."/>
            <person name="Zhang Y.-Z."/>
        </authorList>
    </citation>
    <scope>NUCLEOTIDE SEQUENCE</scope>
    <source>
        <strain evidence="1">DSM 8771</strain>
    </source>
</reference>
<dbReference type="AlphaFoldDB" id="A0AAD4AHU7"/>
<proteinExistence type="predicted"/>
<sequence length="42" mass="4714">MVIALAKYTGWGLQELNGLTEPELCDWFEAAVDYKNETEAGH</sequence>
<comment type="caution">
    <text evidence="1">The sequence shown here is derived from an EMBL/GenBank/DDBJ whole genome shotgun (WGS) entry which is preliminary data.</text>
</comment>
<reference evidence="1" key="1">
    <citation type="journal article" date="2012" name="J. Bacteriol.">
        <title>Genome sequences of type strains of seven species of the marine bacterium Pseudoalteromonas.</title>
        <authorList>
            <person name="Xie B.B."/>
            <person name="Shu Y.L."/>
            <person name="Qin Q.L."/>
            <person name="Rong J.C."/>
            <person name="Zhang X.Y."/>
            <person name="Chen X.L."/>
            <person name="Shi M."/>
            <person name="He H.L."/>
            <person name="Zhou B.C."/>
            <person name="Zhang Y.Z."/>
        </authorList>
    </citation>
    <scope>NUCLEOTIDE SEQUENCE</scope>
    <source>
        <strain evidence="1">DSM 8771</strain>
    </source>
</reference>
<name>A0AAD4AHU7_9GAMM</name>
<evidence type="ECO:0000313" key="1">
    <source>
        <dbReference type="EMBL" id="KAF7769993.1"/>
    </source>
</evidence>
<dbReference type="Proteomes" id="UP000016487">
    <property type="component" value="Unassembled WGS sequence"/>
</dbReference>
<gene>
    <name evidence="1" type="ORF">PCIT_a2927</name>
</gene>
<evidence type="ECO:0000313" key="2">
    <source>
        <dbReference type="Proteomes" id="UP000016487"/>
    </source>
</evidence>
<protein>
    <submittedName>
        <fullName evidence="1">Uncharacterized protein</fullName>
    </submittedName>
</protein>
<organism evidence="1 2">
    <name type="scientific">Pseudoalteromonas citrea</name>
    <dbReference type="NCBI Taxonomy" id="43655"/>
    <lineage>
        <taxon>Bacteria</taxon>
        <taxon>Pseudomonadati</taxon>
        <taxon>Pseudomonadota</taxon>
        <taxon>Gammaproteobacteria</taxon>
        <taxon>Alteromonadales</taxon>
        <taxon>Pseudoalteromonadaceae</taxon>
        <taxon>Pseudoalteromonas</taxon>
    </lineage>
</organism>
<dbReference type="EMBL" id="AHBZ03000021">
    <property type="protein sequence ID" value="KAF7769993.1"/>
    <property type="molecule type" value="Genomic_DNA"/>
</dbReference>